<evidence type="ECO:0000256" key="1">
    <source>
        <dbReference type="SAM" id="Phobius"/>
    </source>
</evidence>
<feature type="transmembrane region" description="Helical" evidence="1">
    <location>
        <begin position="757"/>
        <end position="777"/>
    </location>
</feature>
<feature type="transmembrane region" description="Helical" evidence="1">
    <location>
        <begin position="365"/>
        <end position="383"/>
    </location>
</feature>
<keyword evidence="1" id="KW-0472">Membrane</keyword>
<protein>
    <recommendedName>
        <fullName evidence="4">YfhO family protein</fullName>
    </recommendedName>
</protein>
<dbReference type="Proteomes" id="UP000262583">
    <property type="component" value="Chromosome"/>
</dbReference>
<accession>A0A2Z4Y409</accession>
<sequence length="786" mass="86944">MATKPNPLGAKEERLLFLIGVVIGACLPLGLIWSHGILVIPGLPRSDFEYYFYPLRIFVSRWLLRGILPYWNPHLFCGYPVVESVQSALFYPFNKFTILFQSHMGLVSDLSLHILILFFAQLFALRYAFGVRWAPAAVASALLPWTAIIAHRLMAGHATILNVVAWLPLALAASVRVARWSRSGPRWLVVGGLATAFMLTGGAPQFAVYGIFTQSLLMFAFLNRPRWATVLRFMGMWALAAAISAPQWLPTLYYLPWSARAGNWTFYADTGLALLVNVLETLLHAPLGDGLVDPHMNSRGVWDTAGYFGTAALLSVCALLVYVVCYRQSALRSPLLRTAFVLVIVGFYVALGGEVPGSTGFRTPHRGLVLCHLAVPLLLAWLLDARRQTHRSVRSFVRILVVVCGIYGAGLVIGWYYLAQKPEVVAVWLEQLARSGPGGPPPGIATFDEKGSLNILGPFRSSLAQATVFCGLTVLCGLFCIRFRAPWSRLWPISCAVVFLIDPVLSHWRLYRCVTPLTETGWPPELAVQLEKAVEVCRTDRGTPCRVRVPTCVTNAVQLLEDVGEPSGYDPLMPLLVNARAPWFSQPASPEERREWKDRVLGVAWEVIEDPPTSEAVPMPQHSLVLKPSSGAGELASLESSFDLQPETFHFGPIDGTTNTLTNPESLAVVRRWLGDIAVKNHGQVLWERVRSPSRMRFVTHSSTSSVLVVRVTWLPGWKGVWPDGHFATPLRVNGWMMGVPVREGVSSVEFVYTPVGLRYALFTALLGIALSVSLLLGRFRSFVRN</sequence>
<feature type="transmembrane region" description="Helical" evidence="1">
    <location>
        <begin position="305"/>
        <end position="323"/>
    </location>
</feature>
<feature type="transmembrane region" description="Helical" evidence="1">
    <location>
        <begin position="266"/>
        <end position="285"/>
    </location>
</feature>
<keyword evidence="1" id="KW-1133">Transmembrane helix</keyword>
<name>A0A2Z4Y409_SUMC1</name>
<feature type="transmembrane region" description="Helical" evidence="1">
    <location>
        <begin position="463"/>
        <end position="483"/>
    </location>
</feature>
<evidence type="ECO:0000313" key="2">
    <source>
        <dbReference type="EMBL" id="AXA35618.1"/>
    </source>
</evidence>
<feature type="transmembrane region" description="Helical" evidence="1">
    <location>
        <begin position="136"/>
        <end position="154"/>
    </location>
</feature>
<gene>
    <name evidence="2" type="ORF">BRCON_0841</name>
</gene>
<evidence type="ECO:0000313" key="3">
    <source>
        <dbReference type="Proteomes" id="UP000262583"/>
    </source>
</evidence>
<keyword evidence="1" id="KW-0812">Transmembrane</keyword>
<feature type="transmembrane region" description="Helical" evidence="1">
    <location>
        <begin position="395"/>
        <end position="418"/>
    </location>
</feature>
<dbReference type="KEGG" id="schv:BRCON_0841"/>
<feature type="transmembrane region" description="Helical" evidence="1">
    <location>
        <begin position="335"/>
        <end position="353"/>
    </location>
</feature>
<dbReference type="EMBL" id="CP030759">
    <property type="protein sequence ID" value="AXA35618.1"/>
    <property type="molecule type" value="Genomic_DNA"/>
</dbReference>
<dbReference type="AlphaFoldDB" id="A0A2Z4Y409"/>
<dbReference type="PROSITE" id="PS51257">
    <property type="entry name" value="PROKAR_LIPOPROTEIN"/>
    <property type="match status" value="1"/>
</dbReference>
<proteinExistence type="predicted"/>
<reference evidence="2 3" key="1">
    <citation type="submission" date="2018-05" db="EMBL/GenBank/DDBJ databases">
        <title>A metagenomic window into the 2 km-deep terrestrial subsurface aquifer revealed taxonomically and functionally diverse microbial community comprising novel uncultured bacterial lineages.</title>
        <authorList>
            <person name="Kadnikov V.V."/>
            <person name="Mardanov A.V."/>
            <person name="Beletsky A.V."/>
            <person name="Banks D."/>
            <person name="Pimenov N.V."/>
            <person name="Frank Y.A."/>
            <person name="Karnachuk O.V."/>
            <person name="Ravin N.V."/>
        </authorList>
    </citation>
    <scope>NUCLEOTIDE SEQUENCE [LARGE SCALE GENOMIC DNA]</scope>
    <source>
        <strain evidence="2">BY</strain>
    </source>
</reference>
<feature type="transmembrane region" description="Helical" evidence="1">
    <location>
        <begin position="232"/>
        <end position="254"/>
    </location>
</feature>
<feature type="transmembrane region" description="Helical" evidence="1">
    <location>
        <begin position="187"/>
        <end position="212"/>
    </location>
</feature>
<feature type="transmembrane region" description="Helical" evidence="1">
    <location>
        <begin position="15"/>
        <end position="38"/>
    </location>
</feature>
<feature type="transmembrane region" description="Helical" evidence="1">
    <location>
        <begin position="160"/>
        <end position="178"/>
    </location>
</feature>
<organism evidence="2 3">
    <name type="scientific">Sumerlaea chitinivorans</name>
    <dbReference type="NCBI Taxonomy" id="2250252"/>
    <lineage>
        <taxon>Bacteria</taxon>
        <taxon>Candidatus Sumerlaeota</taxon>
        <taxon>Candidatus Sumerlaeia</taxon>
        <taxon>Candidatus Sumerlaeales</taxon>
        <taxon>Candidatus Sumerlaeaceae</taxon>
        <taxon>Candidatus Sumerlaea</taxon>
    </lineage>
</organism>
<evidence type="ECO:0008006" key="4">
    <source>
        <dbReference type="Google" id="ProtNLM"/>
    </source>
</evidence>